<dbReference type="Proteomes" id="UP000192761">
    <property type="component" value="Unassembled WGS sequence"/>
</dbReference>
<evidence type="ECO:0000256" key="2">
    <source>
        <dbReference type="ARBA" id="ARBA00022801"/>
    </source>
</evidence>
<evidence type="ECO:0000256" key="1">
    <source>
        <dbReference type="ARBA" id="ARBA00022723"/>
    </source>
</evidence>
<dbReference type="AlphaFoldDB" id="A0A1W1XNX6"/>
<dbReference type="SFLD" id="SFLDG01129">
    <property type="entry name" value="C1.5:_HAD__Beta-PGM__Phosphata"/>
    <property type="match status" value="1"/>
</dbReference>
<name>A0A1W1XNX6_9NEIS</name>
<keyword evidence="1" id="KW-0479">Metal-binding</keyword>
<dbReference type="Gene3D" id="3.40.50.1000">
    <property type="entry name" value="HAD superfamily/HAD-like"/>
    <property type="match status" value="1"/>
</dbReference>
<dbReference type="Gene3D" id="1.10.150.240">
    <property type="entry name" value="Putative phosphatase, domain 2"/>
    <property type="match status" value="1"/>
</dbReference>
<dbReference type="NCBIfam" id="TIGR01509">
    <property type="entry name" value="HAD-SF-IA-v3"/>
    <property type="match status" value="1"/>
</dbReference>
<evidence type="ECO:0000313" key="5">
    <source>
        <dbReference type="EMBL" id="SMC25679.1"/>
    </source>
</evidence>
<organism evidence="5 6">
    <name type="scientific">Andreprevotia lacus DSM 23236</name>
    <dbReference type="NCBI Taxonomy" id="1121001"/>
    <lineage>
        <taxon>Bacteria</taxon>
        <taxon>Pseudomonadati</taxon>
        <taxon>Pseudomonadota</taxon>
        <taxon>Betaproteobacteria</taxon>
        <taxon>Neisseriales</taxon>
        <taxon>Chitinibacteraceae</taxon>
        <taxon>Andreprevotia</taxon>
    </lineage>
</organism>
<dbReference type="PANTHER" id="PTHR43434">
    <property type="entry name" value="PHOSPHOGLYCOLATE PHOSPHATASE"/>
    <property type="match status" value="1"/>
</dbReference>
<dbReference type="EMBL" id="FWXD01000012">
    <property type="protein sequence ID" value="SMC25679.1"/>
    <property type="molecule type" value="Genomic_DNA"/>
</dbReference>
<protein>
    <submittedName>
        <fullName evidence="5">Phosphoglycolate phosphatase</fullName>
    </submittedName>
</protein>
<dbReference type="GO" id="GO:0005829">
    <property type="term" value="C:cytosol"/>
    <property type="evidence" value="ECO:0007669"/>
    <property type="project" value="TreeGrafter"/>
</dbReference>
<evidence type="ECO:0000256" key="4">
    <source>
        <dbReference type="ARBA" id="ARBA00023277"/>
    </source>
</evidence>
<evidence type="ECO:0000313" key="6">
    <source>
        <dbReference type="Proteomes" id="UP000192761"/>
    </source>
</evidence>
<dbReference type="STRING" id="1121001.SAMN02745857_02236"/>
<dbReference type="InterPro" id="IPR050155">
    <property type="entry name" value="HAD-like_hydrolase_sf"/>
</dbReference>
<dbReference type="GO" id="GO:0046872">
    <property type="term" value="F:metal ion binding"/>
    <property type="evidence" value="ECO:0007669"/>
    <property type="project" value="UniProtKB-KW"/>
</dbReference>
<dbReference type="PRINTS" id="PR00413">
    <property type="entry name" value="HADHALOGNASE"/>
</dbReference>
<dbReference type="SFLD" id="SFLDS00003">
    <property type="entry name" value="Haloacid_Dehalogenase"/>
    <property type="match status" value="1"/>
</dbReference>
<dbReference type="InterPro" id="IPR023198">
    <property type="entry name" value="PGP-like_dom2"/>
</dbReference>
<dbReference type="InterPro" id="IPR036412">
    <property type="entry name" value="HAD-like_sf"/>
</dbReference>
<dbReference type="GO" id="GO:0008967">
    <property type="term" value="F:phosphoglycolate phosphatase activity"/>
    <property type="evidence" value="ECO:0007669"/>
    <property type="project" value="TreeGrafter"/>
</dbReference>
<gene>
    <name evidence="5" type="ORF">SAMN02745857_02236</name>
</gene>
<dbReference type="InterPro" id="IPR041492">
    <property type="entry name" value="HAD_2"/>
</dbReference>
<reference evidence="5 6" key="1">
    <citation type="submission" date="2017-04" db="EMBL/GenBank/DDBJ databases">
        <authorList>
            <person name="Afonso C.L."/>
            <person name="Miller P.J."/>
            <person name="Scott M.A."/>
            <person name="Spackman E."/>
            <person name="Goraichik I."/>
            <person name="Dimitrov K.M."/>
            <person name="Suarez D.L."/>
            <person name="Swayne D.E."/>
        </authorList>
    </citation>
    <scope>NUCLEOTIDE SEQUENCE [LARGE SCALE GENOMIC DNA]</scope>
    <source>
        <strain evidence="5 6">DSM 23236</strain>
    </source>
</reference>
<dbReference type="GO" id="GO:0006281">
    <property type="term" value="P:DNA repair"/>
    <property type="evidence" value="ECO:0007669"/>
    <property type="project" value="TreeGrafter"/>
</dbReference>
<proteinExistence type="predicted"/>
<keyword evidence="6" id="KW-1185">Reference proteome</keyword>
<evidence type="ECO:0000256" key="3">
    <source>
        <dbReference type="ARBA" id="ARBA00022842"/>
    </source>
</evidence>
<dbReference type="InterPro" id="IPR023214">
    <property type="entry name" value="HAD_sf"/>
</dbReference>
<accession>A0A1W1XNX6</accession>
<dbReference type="NCBIfam" id="TIGR01549">
    <property type="entry name" value="HAD-SF-IA-v1"/>
    <property type="match status" value="1"/>
</dbReference>
<dbReference type="PANTHER" id="PTHR43434:SF23">
    <property type="entry name" value="PHOSPHOGLYCOLATE PHOSPHATASE"/>
    <property type="match status" value="1"/>
</dbReference>
<keyword evidence="4" id="KW-0119">Carbohydrate metabolism</keyword>
<dbReference type="Pfam" id="PF13419">
    <property type="entry name" value="HAD_2"/>
    <property type="match status" value="1"/>
</dbReference>
<keyword evidence="3" id="KW-0460">Magnesium</keyword>
<dbReference type="SUPFAM" id="SSF56784">
    <property type="entry name" value="HAD-like"/>
    <property type="match status" value="1"/>
</dbReference>
<dbReference type="InterPro" id="IPR006439">
    <property type="entry name" value="HAD-SF_hydro_IA"/>
</dbReference>
<dbReference type="SFLD" id="SFLDG01135">
    <property type="entry name" value="C1.5.6:_HAD__Beta-PGM__Phospha"/>
    <property type="match status" value="1"/>
</dbReference>
<keyword evidence="2" id="KW-0378">Hydrolase</keyword>
<sequence length="221" mass="23345">MSQQMIKAVLFDLDGTLADTAPDLGAALNKLLAEEGRPEQPYTAIRPIASHGARGLIGLGFGVTPQDDAFAELRVRFLAHYEAAPHQGTVLFEGVAELIQAIADRGLAWGIVTNKPGKYTELLMPHLPLPVAPGVVVSGDTVGVPKPDPKPMLHAAAGLGIAPEHCVYVGDAERDIEAGRKVGMTTVLANYGYIADTDTPLAWGADLQIEHPLELLAHLPG</sequence>